<feature type="transmembrane region" description="Helical" evidence="1">
    <location>
        <begin position="133"/>
        <end position="154"/>
    </location>
</feature>
<sequence length="418" mass="45105">MLSKWQWLVKQLTRTLWVRALLFSLLAIASALLSVLLDPFIPEGLAGIIGADAVDHILDILAGSMLAVTTFSLTVMVSAYSAATSSVTPRATRLLMQDTTSQNVLSTFLGSFLFSLVGIVALSAGVYGPRGRVVLFVVSLVVIGLVVLALLRWISHLTHFGRVGDTTERVETATANALDYWRRCPAMGGQVLLNPKSTIPTCATPVYADCVAYVEHLDVGQLDECAEKFGCTVYVDAVAGAFVHPRTPLLWVDVTPGSALIQAMRAAYTLAPERSFDQDPRFGLCVLAEIASRALSPAVNDPGTAIDVLGRGARVLISFFAPVTPSDTVQHARVWVPPLALDDMLNDFFTPISRDGAGMIEVQVRVQKVLHALSCNVPASARAAVRKHAQLAFERATHALTLQSDKQALLHLHRRLFG</sequence>
<evidence type="ECO:0000313" key="3">
    <source>
        <dbReference type="Proteomes" id="UP000545386"/>
    </source>
</evidence>
<evidence type="ECO:0000256" key="1">
    <source>
        <dbReference type="SAM" id="Phobius"/>
    </source>
</evidence>
<keyword evidence="1" id="KW-1133">Transmembrane helix</keyword>
<organism evidence="2 3">
    <name type="scientific">Pusillimonas minor</name>
    <dbReference type="NCBI Taxonomy" id="2697024"/>
    <lineage>
        <taxon>Bacteria</taxon>
        <taxon>Pseudomonadati</taxon>
        <taxon>Pseudomonadota</taxon>
        <taxon>Betaproteobacteria</taxon>
        <taxon>Burkholderiales</taxon>
        <taxon>Alcaligenaceae</taxon>
        <taxon>Pusillimonas</taxon>
    </lineage>
</organism>
<keyword evidence="1" id="KW-0812">Transmembrane</keyword>
<dbReference type="AlphaFoldDB" id="A0A842HNI8"/>
<feature type="transmembrane region" description="Helical" evidence="1">
    <location>
        <begin position="16"/>
        <end position="37"/>
    </location>
</feature>
<gene>
    <name evidence="2" type="ORF">GTU67_00930</name>
</gene>
<keyword evidence="3" id="KW-1185">Reference proteome</keyword>
<dbReference type="EMBL" id="JACJUU010000001">
    <property type="protein sequence ID" value="MBC2768475.1"/>
    <property type="molecule type" value="Genomic_DNA"/>
</dbReference>
<dbReference type="RefSeq" id="WP_185778320.1">
    <property type="nucleotide sequence ID" value="NZ_JACJUU010000001.1"/>
</dbReference>
<feature type="transmembrane region" description="Helical" evidence="1">
    <location>
        <begin position="104"/>
        <end position="127"/>
    </location>
</feature>
<name>A0A842HNI8_9BURK</name>
<protein>
    <submittedName>
        <fullName evidence="2">DUF2254 domain-containing protein</fullName>
    </submittedName>
</protein>
<dbReference type="Proteomes" id="UP000545386">
    <property type="component" value="Unassembled WGS sequence"/>
</dbReference>
<keyword evidence="1" id="KW-0472">Membrane</keyword>
<evidence type="ECO:0000313" key="2">
    <source>
        <dbReference type="EMBL" id="MBC2768475.1"/>
    </source>
</evidence>
<dbReference type="InterPro" id="IPR018723">
    <property type="entry name" value="DUF2254_membrane"/>
</dbReference>
<dbReference type="Pfam" id="PF10011">
    <property type="entry name" value="DUF2254"/>
    <property type="match status" value="1"/>
</dbReference>
<feature type="transmembrane region" description="Helical" evidence="1">
    <location>
        <begin position="57"/>
        <end position="83"/>
    </location>
</feature>
<reference evidence="2 3" key="1">
    <citation type="submission" date="2020-08" db="EMBL/GenBank/DDBJ databases">
        <title>Paraeoetvoesia sp. YC-7-48 draft genome sequence.</title>
        <authorList>
            <person name="Yao L."/>
        </authorList>
    </citation>
    <scope>NUCLEOTIDE SEQUENCE [LARGE SCALE GENOMIC DNA]</scope>
    <source>
        <strain evidence="3">YC-7-48</strain>
    </source>
</reference>
<comment type="caution">
    <text evidence="2">The sequence shown here is derived from an EMBL/GenBank/DDBJ whole genome shotgun (WGS) entry which is preliminary data.</text>
</comment>
<proteinExistence type="predicted"/>
<accession>A0A842HNI8</accession>